<dbReference type="AlphaFoldDB" id="A0A927PKT4"/>
<sequence length="57" mass="6072">MRRSPALMCWGKSTKATVLPAVMACWCALRLRALIRAIASAMALLLEVTESPARGAG</sequence>
<evidence type="ECO:0000313" key="2">
    <source>
        <dbReference type="Proteomes" id="UP000642993"/>
    </source>
</evidence>
<protein>
    <submittedName>
        <fullName evidence="1">Uncharacterized protein</fullName>
    </submittedName>
</protein>
<name>A0A927PKT4_9ACTN</name>
<keyword evidence="2" id="KW-1185">Reference proteome</keyword>
<evidence type="ECO:0000313" key="1">
    <source>
        <dbReference type="EMBL" id="MBD8506375.1"/>
    </source>
</evidence>
<reference evidence="1" key="1">
    <citation type="submission" date="2020-09" db="EMBL/GenBank/DDBJ databases">
        <title>Hoyosella lacisalsi sp. nov., a halotolerant actinobacterium isolated from soil of Lake Gudzhirganskoe.</title>
        <authorList>
            <person name="Yang Q."/>
            <person name="Guo P.Y."/>
            <person name="Liu S.W."/>
            <person name="Li F.N."/>
            <person name="Sun C.H."/>
        </authorList>
    </citation>
    <scope>NUCLEOTIDE SEQUENCE</scope>
    <source>
        <strain evidence="1">G463</strain>
    </source>
</reference>
<organism evidence="1 2">
    <name type="scientific">Lolliginicoccus lacisalsi</name>
    <dbReference type="NCBI Taxonomy" id="2742202"/>
    <lineage>
        <taxon>Bacteria</taxon>
        <taxon>Bacillati</taxon>
        <taxon>Actinomycetota</taxon>
        <taxon>Actinomycetes</taxon>
        <taxon>Mycobacteriales</taxon>
        <taxon>Hoyosellaceae</taxon>
        <taxon>Lolliginicoccus</taxon>
    </lineage>
</organism>
<dbReference type="RefSeq" id="WP_192038859.1">
    <property type="nucleotide sequence ID" value="NZ_JACYWE010000004.1"/>
</dbReference>
<dbReference type="EMBL" id="JACYWE010000004">
    <property type="protein sequence ID" value="MBD8506375.1"/>
    <property type="molecule type" value="Genomic_DNA"/>
</dbReference>
<proteinExistence type="predicted"/>
<comment type="caution">
    <text evidence="1">The sequence shown here is derived from an EMBL/GenBank/DDBJ whole genome shotgun (WGS) entry which is preliminary data.</text>
</comment>
<gene>
    <name evidence="1" type="ORF">HT102_07760</name>
</gene>
<accession>A0A927PKT4</accession>
<dbReference type="Proteomes" id="UP000642993">
    <property type="component" value="Unassembled WGS sequence"/>
</dbReference>